<dbReference type="CDD" id="cd00077">
    <property type="entry name" value="HDc"/>
    <property type="match status" value="1"/>
</dbReference>
<dbReference type="InterPro" id="IPR003607">
    <property type="entry name" value="HD/PDEase_dom"/>
</dbReference>
<dbReference type="PANTHER" id="PTHR38659:SF1">
    <property type="entry name" value="METAL DEPENDENT PHOSPHOHYDROLASE"/>
    <property type="match status" value="1"/>
</dbReference>
<dbReference type="EMBL" id="DTHG01000031">
    <property type="protein sequence ID" value="HGW91428.1"/>
    <property type="molecule type" value="Genomic_DNA"/>
</dbReference>
<dbReference type="Pfam" id="PF01966">
    <property type="entry name" value="HD"/>
    <property type="match status" value="1"/>
</dbReference>
<dbReference type="PANTHER" id="PTHR38659">
    <property type="entry name" value="METAL-DEPENDENT PHOSPHOHYDROLASE"/>
    <property type="match status" value="1"/>
</dbReference>
<name>A0A7C4YR94_UNCW3</name>
<dbReference type="InterPro" id="IPR006675">
    <property type="entry name" value="HDIG_dom"/>
</dbReference>
<evidence type="ECO:0000259" key="1">
    <source>
        <dbReference type="Pfam" id="PF01966"/>
    </source>
</evidence>
<dbReference type="Gene3D" id="1.10.3210.10">
    <property type="entry name" value="Hypothetical protein af1432"/>
    <property type="match status" value="1"/>
</dbReference>
<dbReference type="AlphaFoldDB" id="A0A7C4YR94"/>
<evidence type="ECO:0000313" key="2">
    <source>
        <dbReference type="EMBL" id="HGW91428.1"/>
    </source>
</evidence>
<protein>
    <submittedName>
        <fullName evidence="2">HDIG domain-containing protein</fullName>
    </submittedName>
</protein>
<comment type="caution">
    <text evidence="2">The sequence shown here is derived from an EMBL/GenBank/DDBJ whole genome shotgun (WGS) entry which is preliminary data.</text>
</comment>
<feature type="domain" description="HD" evidence="1">
    <location>
        <begin position="20"/>
        <end position="103"/>
    </location>
</feature>
<dbReference type="InterPro" id="IPR006674">
    <property type="entry name" value="HD_domain"/>
</dbReference>
<organism evidence="2">
    <name type="scientific">candidate division WOR-3 bacterium</name>
    <dbReference type="NCBI Taxonomy" id="2052148"/>
    <lineage>
        <taxon>Bacteria</taxon>
        <taxon>Bacteria division WOR-3</taxon>
    </lineage>
</organism>
<dbReference type="NCBIfam" id="TIGR00277">
    <property type="entry name" value="HDIG"/>
    <property type="match status" value="1"/>
</dbReference>
<dbReference type="SUPFAM" id="SSF109604">
    <property type="entry name" value="HD-domain/PDEase-like"/>
    <property type="match status" value="1"/>
</dbReference>
<gene>
    <name evidence="2" type="ORF">ENV67_02670</name>
</gene>
<proteinExistence type="predicted"/>
<accession>A0A7C4YR94</accession>
<sequence length="181" mass="20433">MSYEEGMSLLNKYLNNKNLVKHSIAVSGCMKKLAECFNEDVEKWRITGLLHDLDYELTKDEPSKHGLLSIDILKNYGFTDDMLYAIKSHAGHAEPLSKMDISLYSSDPLSGLIVASCLMHPTKKLSNLDVNFIMRRFNEKRFAAGADREQIKVCERLGMKLEDFIKLALEGMVEVSDALGL</sequence>
<reference evidence="2" key="1">
    <citation type="journal article" date="2020" name="mSystems">
        <title>Genome- and Community-Level Interaction Insights into Carbon Utilization and Element Cycling Functions of Hydrothermarchaeota in Hydrothermal Sediment.</title>
        <authorList>
            <person name="Zhou Z."/>
            <person name="Liu Y."/>
            <person name="Xu W."/>
            <person name="Pan J."/>
            <person name="Luo Z.H."/>
            <person name="Li M."/>
        </authorList>
    </citation>
    <scope>NUCLEOTIDE SEQUENCE [LARGE SCALE GENOMIC DNA]</scope>
    <source>
        <strain evidence="2">SpSt-780</strain>
    </source>
</reference>